<comment type="caution">
    <text evidence="1">The sequence shown here is derived from an EMBL/GenBank/DDBJ whole genome shotgun (WGS) entry which is preliminary data.</text>
</comment>
<evidence type="ECO:0000313" key="2">
    <source>
        <dbReference type="Proteomes" id="UP000276133"/>
    </source>
</evidence>
<proteinExistence type="predicted"/>
<sequence>MMSAKNLD</sequence>
<protein>
    <submittedName>
        <fullName evidence="1">Uncharacterized protein</fullName>
    </submittedName>
</protein>
<evidence type="ECO:0000313" key="1">
    <source>
        <dbReference type="EMBL" id="RNA04598.1"/>
    </source>
</evidence>
<dbReference type="EMBL" id="REGN01008030">
    <property type="protein sequence ID" value="RNA04598.1"/>
    <property type="molecule type" value="Genomic_DNA"/>
</dbReference>
<keyword evidence="2" id="KW-1185">Reference proteome</keyword>
<name>A0A3M7Q0Y5_BRAPC</name>
<dbReference type="Proteomes" id="UP000276133">
    <property type="component" value="Unassembled WGS sequence"/>
</dbReference>
<accession>A0A3M7Q0Y5</accession>
<reference evidence="1 2" key="1">
    <citation type="journal article" date="2018" name="Sci. Rep.">
        <title>Genomic signatures of local adaptation to the degree of environmental predictability in rotifers.</title>
        <authorList>
            <person name="Franch-Gras L."/>
            <person name="Hahn C."/>
            <person name="Garcia-Roger E.M."/>
            <person name="Carmona M.J."/>
            <person name="Serra M."/>
            <person name="Gomez A."/>
        </authorList>
    </citation>
    <scope>NUCLEOTIDE SEQUENCE [LARGE SCALE GENOMIC DNA]</scope>
    <source>
        <strain evidence="1">HYR1</strain>
    </source>
</reference>
<gene>
    <name evidence="1" type="ORF">BpHYR1_033246</name>
</gene>
<organism evidence="1 2">
    <name type="scientific">Brachionus plicatilis</name>
    <name type="common">Marine rotifer</name>
    <name type="synonym">Brachionus muelleri</name>
    <dbReference type="NCBI Taxonomy" id="10195"/>
    <lineage>
        <taxon>Eukaryota</taxon>
        <taxon>Metazoa</taxon>
        <taxon>Spiralia</taxon>
        <taxon>Gnathifera</taxon>
        <taxon>Rotifera</taxon>
        <taxon>Eurotatoria</taxon>
        <taxon>Monogononta</taxon>
        <taxon>Pseudotrocha</taxon>
        <taxon>Ploima</taxon>
        <taxon>Brachionidae</taxon>
        <taxon>Brachionus</taxon>
    </lineage>
</organism>